<evidence type="ECO:0000256" key="6">
    <source>
        <dbReference type="ARBA" id="ARBA00022840"/>
    </source>
</evidence>
<keyword evidence="6 7" id="KW-0067">ATP-binding</keyword>
<dbReference type="PROSITE" id="PS00107">
    <property type="entry name" value="PROTEIN_KINASE_ATP"/>
    <property type="match status" value="1"/>
</dbReference>
<feature type="binding site" evidence="7">
    <location>
        <position position="87"/>
    </location>
    <ligand>
        <name>ATP</name>
        <dbReference type="ChEBI" id="CHEBI:30616"/>
    </ligand>
</feature>
<evidence type="ECO:0000256" key="7">
    <source>
        <dbReference type="PROSITE-ProRule" id="PRU10141"/>
    </source>
</evidence>
<dbReference type="Pfam" id="PF13499">
    <property type="entry name" value="EF-hand_7"/>
    <property type="match status" value="2"/>
</dbReference>
<accession>A0A383VIT3</accession>
<evidence type="ECO:0000256" key="4">
    <source>
        <dbReference type="ARBA" id="ARBA00022777"/>
    </source>
</evidence>
<evidence type="ECO:0000313" key="11">
    <source>
        <dbReference type="EMBL" id="SZX64286.1"/>
    </source>
</evidence>
<dbReference type="PANTHER" id="PTHR24349">
    <property type="entry name" value="SERINE/THREONINE-PROTEIN KINASE"/>
    <property type="match status" value="1"/>
</dbReference>
<feature type="domain" description="EF-hand" evidence="10">
    <location>
        <begin position="469"/>
        <end position="504"/>
    </location>
</feature>
<name>A0A383VIT3_TETOB</name>
<dbReference type="SMART" id="SM00054">
    <property type="entry name" value="EFh"/>
    <property type="match status" value="4"/>
</dbReference>
<dbReference type="FunFam" id="1.10.510.10:FF:000571">
    <property type="entry name" value="Maternal embryonic leucine zipper kinase"/>
    <property type="match status" value="1"/>
</dbReference>
<dbReference type="Proteomes" id="UP000256970">
    <property type="component" value="Unassembled WGS sequence"/>
</dbReference>
<dbReference type="InterPro" id="IPR000719">
    <property type="entry name" value="Prot_kinase_dom"/>
</dbReference>
<dbReference type="Gene3D" id="3.30.200.20">
    <property type="entry name" value="Phosphorylase Kinase, domain 1"/>
    <property type="match status" value="1"/>
</dbReference>
<keyword evidence="12" id="KW-1185">Reference proteome</keyword>
<feature type="compositionally biased region" description="Polar residues" evidence="8">
    <location>
        <begin position="530"/>
        <end position="547"/>
    </location>
</feature>
<dbReference type="PROSITE" id="PS50222">
    <property type="entry name" value="EF_HAND_2"/>
    <property type="match status" value="4"/>
</dbReference>
<dbReference type="FunFam" id="3.30.200.20:FF:000042">
    <property type="entry name" value="Aurora kinase A"/>
    <property type="match status" value="1"/>
</dbReference>
<keyword evidence="1" id="KW-0723">Serine/threonine-protein kinase</keyword>
<dbReference type="InterPro" id="IPR008271">
    <property type="entry name" value="Ser/Thr_kinase_AS"/>
</dbReference>
<dbReference type="PROSITE" id="PS50011">
    <property type="entry name" value="PROTEIN_KINASE_DOM"/>
    <property type="match status" value="1"/>
</dbReference>
<dbReference type="PROSITE" id="PS00108">
    <property type="entry name" value="PROTEIN_KINASE_ST"/>
    <property type="match status" value="1"/>
</dbReference>
<dbReference type="GO" id="GO:0005509">
    <property type="term" value="F:calcium ion binding"/>
    <property type="evidence" value="ECO:0007669"/>
    <property type="project" value="InterPro"/>
</dbReference>
<protein>
    <submittedName>
        <fullName evidence="11">Uncharacterized protein</fullName>
    </submittedName>
</protein>
<evidence type="ECO:0000313" key="12">
    <source>
        <dbReference type="Proteomes" id="UP000256970"/>
    </source>
</evidence>
<proteinExistence type="predicted"/>
<dbReference type="InterPro" id="IPR018247">
    <property type="entry name" value="EF_Hand_1_Ca_BS"/>
</dbReference>
<dbReference type="InterPro" id="IPR017441">
    <property type="entry name" value="Protein_kinase_ATP_BS"/>
</dbReference>
<dbReference type="PROSITE" id="PS00018">
    <property type="entry name" value="EF_HAND_1"/>
    <property type="match status" value="4"/>
</dbReference>
<dbReference type="FunFam" id="1.10.238.10:FF:000001">
    <property type="entry name" value="Calmodulin 1"/>
    <property type="match status" value="1"/>
</dbReference>
<dbReference type="EMBL" id="FNXT01000393">
    <property type="protein sequence ID" value="SZX64286.1"/>
    <property type="molecule type" value="Genomic_DNA"/>
</dbReference>
<dbReference type="Gene3D" id="1.10.238.10">
    <property type="entry name" value="EF-hand"/>
    <property type="match status" value="1"/>
</dbReference>
<dbReference type="STRING" id="3088.A0A383VIT3"/>
<dbReference type="AlphaFoldDB" id="A0A383VIT3"/>
<dbReference type="SMART" id="SM00220">
    <property type="entry name" value="S_TKc"/>
    <property type="match status" value="1"/>
</dbReference>
<dbReference type="CDD" id="cd05117">
    <property type="entry name" value="STKc_CAMK"/>
    <property type="match status" value="1"/>
</dbReference>
<organism evidence="11 12">
    <name type="scientific">Tetradesmus obliquus</name>
    <name type="common">Green alga</name>
    <name type="synonym">Acutodesmus obliquus</name>
    <dbReference type="NCBI Taxonomy" id="3088"/>
    <lineage>
        <taxon>Eukaryota</taxon>
        <taxon>Viridiplantae</taxon>
        <taxon>Chlorophyta</taxon>
        <taxon>core chlorophytes</taxon>
        <taxon>Chlorophyceae</taxon>
        <taxon>CS clade</taxon>
        <taxon>Sphaeropleales</taxon>
        <taxon>Scenedesmaceae</taxon>
        <taxon>Tetradesmus</taxon>
    </lineage>
</organism>
<feature type="domain" description="EF-hand" evidence="10">
    <location>
        <begin position="395"/>
        <end position="430"/>
    </location>
</feature>
<feature type="region of interest" description="Disordered" evidence="8">
    <location>
        <begin position="520"/>
        <end position="547"/>
    </location>
</feature>
<dbReference type="GO" id="GO:0005524">
    <property type="term" value="F:ATP binding"/>
    <property type="evidence" value="ECO:0007669"/>
    <property type="project" value="UniProtKB-UniRule"/>
</dbReference>
<gene>
    <name evidence="11" type="ORF">BQ4739_LOCUS4801</name>
</gene>
<dbReference type="SUPFAM" id="SSF47473">
    <property type="entry name" value="EF-hand"/>
    <property type="match status" value="1"/>
</dbReference>
<feature type="domain" description="Protein kinase" evidence="9">
    <location>
        <begin position="58"/>
        <end position="316"/>
    </location>
</feature>
<keyword evidence="2" id="KW-0808">Transferase</keyword>
<reference evidence="11 12" key="1">
    <citation type="submission" date="2016-10" db="EMBL/GenBank/DDBJ databases">
        <authorList>
            <person name="Cai Z."/>
        </authorList>
    </citation>
    <scope>NUCLEOTIDE SEQUENCE [LARGE SCALE GENOMIC DNA]</scope>
</reference>
<dbReference type="GO" id="GO:0004674">
    <property type="term" value="F:protein serine/threonine kinase activity"/>
    <property type="evidence" value="ECO:0007669"/>
    <property type="project" value="UniProtKB-KW"/>
</dbReference>
<keyword evidence="5" id="KW-0106">Calcium</keyword>
<evidence type="ECO:0000256" key="3">
    <source>
        <dbReference type="ARBA" id="ARBA00022741"/>
    </source>
</evidence>
<evidence type="ECO:0000259" key="10">
    <source>
        <dbReference type="PROSITE" id="PS50222"/>
    </source>
</evidence>
<feature type="domain" description="EF-hand" evidence="10">
    <location>
        <begin position="359"/>
        <end position="394"/>
    </location>
</feature>
<evidence type="ECO:0000256" key="1">
    <source>
        <dbReference type="ARBA" id="ARBA00022527"/>
    </source>
</evidence>
<keyword evidence="3 7" id="KW-0547">Nucleotide-binding</keyword>
<feature type="domain" description="EF-hand" evidence="10">
    <location>
        <begin position="431"/>
        <end position="466"/>
    </location>
</feature>
<sequence>MGNCLARPKIPTVQHEPPKVQEEAQPDLACAFPPVDKQSQLQRSLLGKRHAEDVTEHYEIGRVLGAGYYGTTRIAVHKGTGEVFACKSINKSRLGDGDAANVRSELQIMHHLAGNPNIVTLHEAFEDHVYVHLIMELCSGGDLVERIMSKGSYTERDAAAAVRKMLEVVAYCHELGVVHRDLKPDNFLLSDPTERADLKATDFGLSTFIKPGQQLSEVCGTAYYMAPEVLLRSYTEKADVWALGVVLYILLCGRPPFEHALDEEIFRMVVDNGVPDFTYHAWDNITEPAKECVRLMMTYSDKRRPSARDMLGHEWIREGGVAGSNVIEPEVLHRMRSFAAMNKLKKKALLFISQHLAPDEIRGLRELFASMDADGSGTITLDELRTGLASRGAALPEGELAALMAMADVDGSRELDYTEFVAATMHACKVQHEQLLIEAFQHFDTDDSGFITREELEVALREHAADAGQLQGDIDAVLAQADKDGNGLIDYAEFVQMMLPGDRASQCNAAKFAANWARTHSQKRSSSSSMQQLNDTATSGGDQQQQECCKCAAGT</sequence>
<evidence type="ECO:0000256" key="8">
    <source>
        <dbReference type="SAM" id="MobiDB-lite"/>
    </source>
</evidence>
<keyword evidence="4" id="KW-0418">Kinase</keyword>
<dbReference type="SUPFAM" id="SSF56112">
    <property type="entry name" value="Protein kinase-like (PK-like)"/>
    <property type="match status" value="1"/>
</dbReference>
<dbReference type="InterPro" id="IPR050205">
    <property type="entry name" value="CDPK_Ser/Thr_kinases"/>
</dbReference>
<dbReference type="InterPro" id="IPR011992">
    <property type="entry name" value="EF-hand-dom_pair"/>
</dbReference>
<evidence type="ECO:0000256" key="2">
    <source>
        <dbReference type="ARBA" id="ARBA00022679"/>
    </source>
</evidence>
<dbReference type="InterPro" id="IPR011009">
    <property type="entry name" value="Kinase-like_dom_sf"/>
</dbReference>
<dbReference type="Gene3D" id="1.10.510.10">
    <property type="entry name" value="Transferase(Phosphotransferase) domain 1"/>
    <property type="match status" value="1"/>
</dbReference>
<evidence type="ECO:0000259" key="9">
    <source>
        <dbReference type="PROSITE" id="PS50011"/>
    </source>
</evidence>
<evidence type="ECO:0000256" key="5">
    <source>
        <dbReference type="ARBA" id="ARBA00022837"/>
    </source>
</evidence>
<dbReference type="Pfam" id="PF00069">
    <property type="entry name" value="Pkinase"/>
    <property type="match status" value="1"/>
</dbReference>
<dbReference type="InterPro" id="IPR002048">
    <property type="entry name" value="EF_hand_dom"/>
</dbReference>